<evidence type="ECO:0000259" key="1">
    <source>
        <dbReference type="Pfam" id="PF18929"/>
    </source>
</evidence>
<organism evidence="2 3">
    <name type="scientific">candidate division WOR-1 bacterium RIFOXYB2_FULL_36_35</name>
    <dbReference type="NCBI Taxonomy" id="1802578"/>
    <lineage>
        <taxon>Bacteria</taxon>
        <taxon>Bacillati</taxon>
        <taxon>Saganbacteria</taxon>
    </lineage>
</organism>
<dbReference type="EMBL" id="MEUA01000042">
    <property type="protein sequence ID" value="OGC14066.1"/>
    <property type="molecule type" value="Genomic_DNA"/>
</dbReference>
<dbReference type="InterPro" id="IPR043734">
    <property type="entry name" value="DUF5678"/>
</dbReference>
<evidence type="ECO:0000313" key="3">
    <source>
        <dbReference type="Proteomes" id="UP000177905"/>
    </source>
</evidence>
<dbReference type="Pfam" id="PF18929">
    <property type="entry name" value="DUF5678"/>
    <property type="match status" value="1"/>
</dbReference>
<name>A0A1F4S0U5_UNCSA</name>
<evidence type="ECO:0000313" key="2">
    <source>
        <dbReference type="EMBL" id="OGC14066.1"/>
    </source>
</evidence>
<reference evidence="2 3" key="1">
    <citation type="journal article" date="2016" name="Nat. Commun.">
        <title>Thousands of microbial genomes shed light on interconnected biogeochemical processes in an aquifer system.</title>
        <authorList>
            <person name="Anantharaman K."/>
            <person name="Brown C.T."/>
            <person name="Hug L.A."/>
            <person name="Sharon I."/>
            <person name="Castelle C.J."/>
            <person name="Probst A.J."/>
            <person name="Thomas B.C."/>
            <person name="Singh A."/>
            <person name="Wilkins M.J."/>
            <person name="Karaoz U."/>
            <person name="Brodie E.L."/>
            <person name="Williams K.H."/>
            <person name="Hubbard S.S."/>
            <person name="Banfield J.F."/>
        </authorList>
    </citation>
    <scope>NUCLEOTIDE SEQUENCE [LARGE SCALE GENOMIC DNA]</scope>
</reference>
<comment type="caution">
    <text evidence="2">The sequence shown here is derived from an EMBL/GenBank/DDBJ whole genome shotgun (WGS) entry which is preliminary data.</text>
</comment>
<sequence length="70" mass="7968">MANQKRLIDLIYSNSKYFGRHVVIIHGKIYSAKTGKEASRILEKAVKKYPLETPTITYVPKADSLILFSL</sequence>
<protein>
    <recommendedName>
        <fullName evidence="1">DUF5678 domain-containing protein</fullName>
    </recommendedName>
</protein>
<gene>
    <name evidence="2" type="ORF">A2290_07020</name>
</gene>
<proteinExistence type="predicted"/>
<accession>A0A1F4S0U5</accession>
<dbReference type="AlphaFoldDB" id="A0A1F4S0U5"/>
<feature type="domain" description="DUF5678" evidence="1">
    <location>
        <begin position="15"/>
        <end position="61"/>
    </location>
</feature>
<dbReference type="Proteomes" id="UP000177905">
    <property type="component" value="Unassembled WGS sequence"/>
</dbReference>